<gene>
    <name evidence="1" type="ORF">MJO52_09625</name>
</gene>
<dbReference type="Proteomes" id="UP001055658">
    <property type="component" value="Chromosome"/>
</dbReference>
<evidence type="ECO:0000313" key="2">
    <source>
        <dbReference type="Proteomes" id="UP001055658"/>
    </source>
</evidence>
<keyword evidence="2" id="KW-1185">Reference proteome</keyword>
<evidence type="ECO:0000313" key="1">
    <source>
        <dbReference type="EMBL" id="USD23375.1"/>
    </source>
</evidence>
<reference evidence="1" key="1">
    <citation type="submission" date="2022-02" db="EMBL/GenBank/DDBJ databases">
        <title>Coral-associated bacteria.</title>
        <authorList>
            <person name="Tang K."/>
            <person name="Wang X."/>
        </authorList>
    </citation>
    <scope>NUCLEOTIDE SEQUENCE</scope>
    <source>
        <strain evidence="1">SCSIO 43006</strain>
    </source>
</reference>
<protein>
    <recommendedName>
        <fullName evidence="3">Restriction endonuclease type IV Mrr domain-containing protein</fullName>
    </recommendedName>
</protein>
<sequence length="417" mass="48088">MEALEAKIDEDFNANPILELPFCMAFNLMCEITALHLVETGTPDSAFLTPFMFIFEKDNFDFTPMSTIECRNRLLEIEHRDFDILFQCATLNQVFPLLHAGVYKFERTDNESSSIFYASEEIAKFEIRDEVLTHLSLPFYKNSQGNDSGAKLEFHKATKRRLFRSEPLQVLKGKTLIKRLYELNANSFSEAFIVPDSFYCEIGFSSPKGFRDTRRAFLAICEAYLLATQSVYSYLEVNQLIGSAAEKDLYHDLAMVVAKKSELRSLVNELTKSNGQDFEKFTEFFFSDADNRESISKRFLPPFWNLQEQIYFSPGATTTLLSSRNLVISIMNNKSLRRKYNFDKKISREFEPILLNRAKEHFESNGYNVFLGKDIGSTEIDLLAYCERTSVVLLVQAKATLYPEGARMVKNLERRIN</sequence>
<evidence type="ECO:0008006" key="3">
    <source>
        <dbReference type="Google" id="ProtNLM"/>
    </source>
</evidence>
<dbReference type="RefSeq" id="WP_252085721.1">
    <property type="nucleotide sequence ID" value="NZ_CP092418.1"/>
</dbReference>
<proteinExistence type="predicted"/>
<name>A0ABY4VHA3_9GAMM</name>
<organism evidence="1 2">
    <name type="scientific">Microbulbifer variabilis</name>
    <dbReference type="NCBI Taxonomy" id="266805"/>
    <lineage>
        <taxon>Bacteria</taxon>
        <taxon>Pseudomonadati</taxon>
        <taxon>Pseudomonadota</taxon>
        <taxon>Gammaproteobacteria</taxon>
        <taxon>Cellvibrionales</taxon>
        <taxon>Microbulbiferaceae</taxon>
        <taxon>Microbulbifer</taxon>
    </lineage>
</organism>
<dbReference type="EMBL" id="CP092418">
    <property type="protein sequence ID" value="USD23375.1"/>
    <property type="molecule type" value="Genomic_DNA"/>
</dbReference>
<accession>A0ABY4VHA3</accession>